<dbReference type="GO" id="GO:0005737">
    <property type="term" value="C:cytoplasm"/>
    <property type="evidence" value="ECO:0007669"/>
    <property type="project" value="TreeGrafter"/>
</dbReference>
<reference evidence="4" key="1">
    <citation type="submission" date="2020-11" db="EMBL/GenBank/DDBJ databases">
        <authorList>
            <person name="Tran Van P."/>
        </authorList>
    </citation>
    <scope>NUCLEOTIDE SEQUENCE</scope>
</reference>
<evidence type="ECO:0000256" key="2">
    <source>
        <dbReference type="SAM" id="MobiDB-lite"/>
    </source>
</evidence>
<gene>
    <name evidence="4" type="ORF">TPSB3V08_LOCUS3196</name>
</gene>
<dbReference type="AlphaFoldDB" id="A0A7R9CVD6"/>
<name>A0A7R9CVD6_TIMPO</name>
<dbReference type="Pfam" id="PF20412">
    <property type="entry name" value="RALGAPB_N"/>
    <property type="match status" value="1"/>
</dbReference>
<dbReference type="PANTHER" id="PTHR10063:SF11">
    <property type="entry name" value="RHO GTPASE-ACTIVATING PROTEIN CG5521-RELATED"/>
    <property type="match status" value="1"/>
</dbReference>
<keyword evidence="1" id="KW-0597">Phosphoprotein</keyword>
<sequence>MQTLIVTWIKANLNVVISPELWDQFLNVLSSLTQWEELIREWSKTLETLTRVLARHVYNLDLTDLPLDRLTEQKAKRRRGGKPSMGGDIPPRAIESQEEAGWQAIIGWGHTSSG</sequence>
<evidence type="ECO:0000259" key="3">
    <source>
        <dbReference type="Pfam" id="PF20412"/>
    </source>
</evidence>
<accession>A0A7R9CVD6</accession>
<organism evidence="4">
    <name type="scientific">Timema poppense</name>
    <name type="common">Walking stick</name>
    <dbReference type="NCBI Taxonomy" id="170557"/>
    <lineage>
        <taxon>Eukaryota</taxon>
        <taxon>Metazoa</taxon>
        <taxon>Ecdysozoa</taxon>
        <taxon>Arthropoda</taxon>
        <taxon>Hexapoda</taxon>
        <taxon>Insecta</taxon>
        <taxon>Pterygota</taxon>
        <taxon>Neoptera</taxon>
        <taxon>Polyneoptera</taxon>
        <taxon>Phasmatodea</taxon>
        <taxon>Timematodea</taxon>
        <taxon>Timematoidea</taxon>
        <taxon>Timematidae</taxon>
        <taxon>Timema</taxon>
    </lineage>
</organism>
<evidence type="ECO:0000256" key="1">
    <source>
        <dbReference type="ARBA" id="ARBA00022553"/>
    </source>
</evidence>
<proteinExistence type="predicted"/>
<dbReference type="GO" id="GO:0005096">
    <property type="term" value="F:GTPase activator activity"/>
    <property type="evidence" value="ECO:0007669"/>
    <property type="project" value="InterPro"/>
</dbReference>
<feature type="domain" description="Ral GTPase-activating protein subunit alpha/beta N-terminal" evidence="3">
    <location>
        <begin position="1"/>
        <end position="59"/>
    </location>
</feature>
<dbReference type="InterPro" id="IPR027107">
    <property type="entry name" value="Tuberin/Ral-act_asu"/>
</dbReference>
<dbReference type="PANTHER" id="PTHR10063">
    <property type="entry name" value="TUBERIN"/>
    <property type="match status" value="1"/>
</dbReference>
<evidence type="ECO:0000313" key="4">
    <source>
        <dbReference type="EMBL" id="CAD7401646.1"/>
    </source>
</evidence>
<dbReference type="InterPro" id="IPR046859">
    <property type="entry name" value="RGPA/RALGAPB_N"/>
</dbReference>
<protein>
    <recommendedName>
        <fullName evidence="3">Ral GTPase-activating protein subunit alpha/beta N-terminal domain-containing protein</fullName>
    </recommendedName>
</protein>
<feature type="region of interest" description="Disordered" evidence="2">
    <location>
        <begin position="73"/>
        <end position="94"/>
    </location>
</feature>
<dbReference type="EMBL" id="OD001368">
    <property type="protein sequence ID" value="CAD7401646.1"/>
    <property type="molecule type" value="Genomic_DNA"/>
</dbReference>
<dbReference type="GO" id="GO:0005634">
    <property type="term" value="C:nucleus"/>
    <property type="evidence" value="ECO:0007669"/>
    <property type="project" value="InterPro"/>
</dbReference>